<evidence type="ECO:0000256" key="1">
    <source>
        <dbReference type="SAM" id="Coils"/>
    </source>
</evidence>
<evidence type="ECO:0000313" key="3">
    <source>
        <dbReference type="Proteomes" id="UP000268829"/>
    </source>
</evidence>
<feature type="coiled-coil region" evidence="1">
    <location>
        <begin position="69"/>
        <end position="103"/>
    </location>
</feature>
<dbReference type="Proteomes" id="UP000268829">
    <property type="component" value="Unassembled WGS sequence"/>
</dbReference>
<reference evidence="2 3" key="1">
    <citation type="submission" date="2018-10" db="EMBL/GenBank/DDBJ databases">
        <title>Phylogenomics of Brevibacillus.</title>
        <authorList>
            <person name="Dunlap C."/>
        </authorList>
    </citation>
    <scope>NUCLEOTIDE SEQUENCE [LARGE SCALE GENOMIC DNA]</scope>
    <source>
        <strain evidence="2 3">DSM 100115</strain>
    </source>
</reference>
<organism evidence="2 3">
    <name type="scientific">Brevibacillus gelatini</name>
    <dbReference type="NCBI Taxonomy" id="1655277"/>
    <lineage>
        <taxon>Bacteria</taxon>
        <taxon>Bacillati</taxon>
        <taxon>Bacillota</taxon>
        <taxon>Bacilli</taxon>
        <taxon>Bacillales</taxon>
        <taxon>Paenibacillaceae</taxon>
        <taxon>Brevibacillus</taxon>
    </lineage>
</organism>
<gene>
    <name evidence="2" type="ORF">EDM57_04875</name>
</gene>
<name>A0A3M8B7S6_9BACL</name>
<keyword evidence="3" id="KW-1185">Reference proteome</keyword>
<dbReference type="RefSeq" id="WP_122903645.1">
    <property type="nucleotide sequence ID" value="NZ_RHHS01000013.1"/>
</dbReference>
<dbReference type="AlphaFoldDB" id="A0A3M8B7S6"/>
<evidence type="ECO:0000313" key="2">
    <source>
        <dbReference type="EMBL" id="RNB59478.1"/>
    </source>
</evidence>
<proteinExistence type="predicted"/>
<sequence length="145" mass="16974">MSIYTEGKAFGWDRPLKEEERKDIETLLQYHNPHGSVHRALMRLLCAEKAANELNEARARVIEFYMRIEKDLEDDCKLYRDVVKRLKAEIERLKAENVRVVAAADAGYEKLVHALRWYASDGREIGLSDWELARNTLKELGLWRS</sequence>
<keyword evidence="1" id="KW-0175">Coiled coil</keyword>
<accession>A0A3M8B7S6</accession>
<protein>
    <submittedName>
        <fullName evidence="2">Uncharacterized protein</fullName>
    </submittedName>
</protein>
<dbReference type="EMBL" id="RHHS01000013">
    <property type="protein sequence ID" value="RNB59478.1"/>
    <property type="molecule type" value="Genomic_DNA"/>
</dbReference>
<comment type="caution">
    <text evidence="2">The sequence shown here is derived from an EMBL/GenBank/DDBJ whole genome shotgun (WGS) entry which is preliminary data.</text>
</comment>